<dbReference type="GO" id="GO:0030148">
    <property type="term" value="P:sphingolipid biosynthetic process"/>
    <property type="evidence" value="ECO:0007669"/>
    <property type="project" value="InterPro"/>
</dbReference>
<dbReference type="GO" id="GO:0016020">
    <property type="term" value="C:membrane"/>
    <property type="evidence" value="ECO:0007669"/>
    <property type="project" value="UniProtKB-SubCell"/>
</dbReference>
<protein>
    <recommendedName>
        <fullName evidence="4">sphingolipid 4-desaturase</fullName>
        <ecNumber evidence="4">1.14.19.17</ecNumber>
    </recommendedName>
</protein>
<comment type="similarity">
    <text evidence="3">Belongs to the shaker potassium channel beta subunit family.</text>
</comment>
<dbReference type="PANTHER" id="PTHR43150:SF6">
    <property type="entry name" value="VIC POTASSIUM ION CHANNEL, BETA SUBUNIT (EUROFUNG)"/>
    <property type="match status" value="1"/>
</dbReference>
<dbReference type="Pfam" id="PF00487">
    <property type="entry name" value="FA_desaturase"/>
    <property type="match status" value="1"/>
</dbReference>
<gene>
    <name evidence="10" type="ORF">C7999DRAFT_39795</name>
</gene>
<organism evidence="10 11">
    <name type="scientific">Corynascus novoguineensis</name>
    <dbReference type="NCBI Taxonomy" id="1126955"/>
    <lineage>
        <taxon>Eukaryota</taxon>
        <taxon>Fungi</taxon>
        <taxon>Dikarya</taxon>
        <taxon>Ascomycota</taxon>
        <taxon>Pezizomycotina</taxon>
        <taxon>Sordariomycetes</taxon>
        <taxon>Sordariomycetidae</taxon>
        <taxon>Sordariales</taxon>
        <taxon>Chaetomiaceae</taxon>
        <taxon>Corynascus</taxon>
    </lineage>
</organism>
<dbReference type="InterPro" id="IPR013866">
    <property type="entry name" value="Sphingolipid_d4-desaturase_N"/>
</dbReference>
<sequence>MSKPDNLPEMEYRFLGRSGLQVSAISLGGWLTYGGHVDREGTYACMKAAYDCGVNFFDCAEGYAEGESEKVMGEAIKKFGWKRNDIVISTKLYWGDAFSDRKVNSRGLSRKHIIEGMNQSLERLQLEYVDLIYAHRPDRHTPMEETVRAFNHLIDTGKALYWGTSEWNADEIAQAWRYADKLGLIGPLMEQPRYNMLERIQVESEYAHLYREVGLGLTVFSPMRQGILSGKYKNGIPDNSRFAQTQVEFISGFWKRTGKEEFQAMADTVSKLEPIAERLGIKQSVLALAWVLANSNVSSAITGASSPQQVYENIEAVRAYKKLTPEIMDEIDAILNNKPPSVTMRGILFVAMARSVTQTTNGASKRKGAVNGDIQANLNGAAAAEVQVDDASYRDFFWTYTEEPHRTRRLAIIKAHPEVTKLCGPEPLTKYVVAGVVALQLLLAHLLRDTSFWSWKFWAVAYVFGATSNQNLFLAIHEISHNLAFRSPLANRLFAIFANLPIGVPYSASFRPYHLTHHKSLGVDGLDTDLPTAFEAVFLDSILGKAFFCTFQIFFYAIRPMTVYRVPFTWVHWVNLAVQLAFDCALVCLAPPAYFSFHSLLYLLLSSFLAGSLHPTAGHFIAEHYVYEKVTPEARRPANNIPVPETFSYYGPLNLVTYNVGLHNEHHDFPAIPWTRLPKLREIAAEFYADLPYHRSWTYVLWRFIFDEEVGLRCRVKRKQGGRVVGGGTATAPAAAKVADWKENEIEA</sequence>
<keyword evidence="5" id="KW-0812">Transmembrane</keyword>
<dbReference type="PANTHER" id="PTHR43150">
    <property type="entry name" value="HYPERKINETIC, ISOFORM M"/>
    <property type="match status" value="1"/>
</dbReference>
<feature type="domain" description="Sphingolipid delta4-desaturase N-terminal" evidence="9">
    <location>
        <begin position="391"/>
        <end position="429"/>
    </location>
</feature>
<dbReference type="CDD" id="cd03508">
    <property type="entry name" value="Delta4-sphingolipid-FADS-like"/>
    <property type="match status" value="1"/>
</dbReference>
<comment type="similarity">
    <text evidence="2">Belongs to the fatty acid desaturase type 1 family. DEGS subfamily.</text>
</comment>
<dbReference type="SMART" id="SM01269">
    <property type="entry name" value="Lipid_DES"/>
    <property type="match status" value="1"/>
</dbReference>
<dbReference type="EMBL" id="MU857628">
    <property type="protein sequence ID" value="KAK4249098.1"/>
    <property type="molecule type" value="Genomic_DNA"/>
</dbReference>
<keyword evidence="6" id="KW-0521">NADP</keyword>
<dbReference type="AlphaFoldDB" id="A0AAN7CY76"/>
<dbReference type="Pfam" id="PF00248">
    <property type="entry name" value="Aldo_ket_red"/>
    <property type="match status" value="1"/>
</dbReference>
<dbReference type="InterPro" id="IPR023210">
    <property type="entry name" value="NADP_OxRdtase_dom"/>
</dbReference>
<evidence type="ECO:0000313" key="10">
    <source>
        <dbReference type="EMBL" id="KAK4249098.1"/>
    </source>
</evidence>
<dbReference type="SUPFAM" id="SSF51430">
    <property type="entry name" value="NAD(P)-linked oxidoreductase"/>
    <property type="match status" value="1"/>
</dbReference>
<dbReference type="EC" id="1.14.19.17" evidence="4"/>
<evidence type="ECO:0000256" key="8">
    <source>
        <dbReference type="ARBA" id="ARBA00023002"/>
    </source>
</evidence>
<evidence type="ECO:0000256" key="4">
    <source>
        <dbReference type="ARBA" id="ARBA00012021"/>
    </source>
</evidence>
<keyword evidence="7" id="KW-1133">Transmembrane helix</keyword>
<keyword evidence="11" id="KW-1185">Reference proteome</keyword>
<dbReference type="InterPro" id="IPR011388">
    <property type="entry name" value="DES1/DES2"/>
</dbReference>
<reference evidence="10" key="1">
    <citation type="journal article" date="2023" name="Mol. Phylogenet. Evol.">
        <title>Genome-scale phylogeny and comparative genomics of the fungal order Sordariales.</title>
        <authorList>
            <person name="Hensen N."/>
            <person name="Bonometti L."/>
            <person name="Westerberg I."/>
            <person name="Brannstrom I.O."/>
            <person name="Guillou S."/>
            <person name="Cros-Aarteil S."/>
            <person name="Calhoun S."/>
            <person name="Haridas S."/>
            <person name="Kuo A."/>
            <person name="Mondo S."/>
            <person name="Pangilinan J."/>
            <person name="Riley R."/>
            <person name="LaButti K."/>
            <person name="Andreopoulos B."/>
            <person name="Lipzen A."/>
            <person name="Chen C."/>
            <person name="Yan M."/>
            <person name="Daum C."/>
            <person name="Ng V."/>
            <person name="Clum A."/>
            <person name="Steindorff A."/>
            <person name="Ohm R.A."/>
            <person name="Martin F."/>
            <person name="Silar P."/>
            <person name="Natvig D.O."/>
            <person name="Lalanne C."/>
            <person name="Gautier V."/>
            <person name="Ament-Velasquez S.L."/>
            <person name="Kruys A."/>
            <person name="Hutchinson M.I."/>
            <person name="Powell A.J."/>
            <person name="Barry K."/>
            <person name="Miller A.N."/>
            <person name="Grigoriev I.V."/>
            <person name="Debuchy R."/>
            <person name="Gladieux P."/>
            <person name="Hiltunen Thoren M."/>
            <person name="Johannesson H."/>
        </authorList>
    </citation>
    <scope>NUCLEOTIDE SEQUENCE</scope>
    <source>
        <strain evidence="10">CBS 359.72</strain>
    </source>
</reference>
<evidence type="ECO:0000256" key="7">
    <source>
        <dbReference type="ARBA" id="ARBA00022989"/>
    </source>
</evidence>
<evidence type="ECO:0000256" key="2">
    <source>
        <dbReference type="ARBA" id="ARBA00006146"/>
    </source>
</evidence>
<dbReference type="InterPro" id="IPR005804">
    <property type="entry name" value="FA_desaturase_dom"/>
</dbReference>
<keyword evidence="8" id="KW-0560">Oxidoreductase</keyword>
<evidence type="ECO:0000259" key="9">
    <source>
        <dbReference type="SMART" id="SM01269"/>
    </source>
</evidence>
<proteinExistence type="inferred from homology"/>
<evidence type="ECO:0000256" key="1">
    <source>
        <dbReference type="ARBA" id="ARBA00004141"/>
    </source>
</evidence>
<evidence type="ECO:0000313" key="11">
    <source>
        <dbReference type="Proteomes" id="UP001303647"/>
    </source>
</evidence>
<dbReference type="Gene3D" id="3.20.20.100">
    <property type="entry name" value="NADP-dependent oxidoreductase domain"/>
    <property type="match status" value="1"/>
</dbReference>
<dbReference type="Proteomes" id="UP001303647">
    <property type="component" value="Unassembled WGS sequence"/>
</dbReference>
<comment type="caution">
    <text evidence="10">The sequence shown here is derived from an EMBL/GenBank/DDBJ whole genome shotgun (WGS) entry which is preliminary data.</text>
</comment>
<evidence type="ECO:0000256" key="6">
    <source>
        <dbReference type="ARBA" id="ARBA00022857"/>
    </source>
</evidence>
<reference evidence="10" key="2">
    <citation type="submission" date="2023-05" db="EMBL/GenBank/DDBJ databases">
        <authorList>
            <consortium name="Lawrence Berkeley National Laboratory"/>
            <person name="Steindorff A."/>
            <person name="Hensen N."/>
            <person name="Bonometti L."/>
            <person name="Westerberg I."/>
            <person name="Brannstrom I.O."/>
            <person name="Guillou S."/>
            <person name="Cros-Aarteil S."/>
            <person name="Calhoun S."/>
            <person name="Haridas S."/>
            <person name="Kuo A."/>
            <person name="Mondo S."/>
            <person name="Pangilinan J."/>
            <person name="Riley R."/>
            <person name="Labutti K."/>
            <person name="Andreopoulos B."/>
            <person name="Lipzen A."/>
            <person name="Chen C."/>
            <person name="Yanf M."/>
            <person name="Daum C."/>
            <person name="Ng V."/>
            <person name="Clum A."/>
            <person name="Ohm R."/>
            <person name="Martin F."/>
            <person name="Silar P."/>
            <person name="Natvig D."/>
            <person name="Lalanne C."/>
            <person name="Gautier V."/>
            <person name="Ament-Velasquez S.L."/>
            <person name="Kruys A."/>
            <person name="Hutchinson M.I."/>
            <person name="Powell A.J."/>
            <person name="Barry K."/>
            <person name="Miller A.N."/>
            <person name="Grigoriev I.V."/>
            <person name="Debuchy R."/>
            <person name="Gladieux P."/>
            <person name="Thoren M.H."/>
            <person name="Johannesson H."/>
        </authorList>
    </citation>
    <scope>NUCLEOTIDE SEQUENCE</scope>
    <source>
        <strain evidence="10">CBS 359.72</strain>
    </source>
</reference>
<evidence type="ECO:0000256" key="5">
    <source>
        <dbReference type="ARBA" id="ARBA00022692"/>
    </source>
</evidence>
<name>A0AAN7CY76_9PEZI</name>
<accession>A0AAN7CY76</accession>
<dbReference type="PRINTS" id="PR01577">
    <property type="entry name" value="KCNABCHANNEL"/>
</dbReference>
<dbReference type="GO" id="GO:0042284">
    <property type="term" value="F:sphingolipid delta-4 desaturase activity"/>
    <property type="evidence" value="ECO:0007669"/>
    <property type="project" value="UniProtKB-EC"/>
</dbReference>
<comment type="subcellular location">
    <subcellularLocation>
        <location evidence="1">Membrane</location>
        <topology evidence="1">Multi-pass membrane protein</topology>
    </subcellularLocation>
</comment>
<dbReference type="InterPro" id="IPR036812">
    <property type="entry name" value="NAD(P)_OxRdtase_dom_sf"/>
</dbReference>
<dbReference type="Pfam" id="PF08557">
    <property type="entry name" value="Lipid_DES"/>
    <property type="match status" value="1"/>
</dbReference>
<keyword evidence="7" id="KW-0472">Membrane</keyword>
<dbReference type="InterPro" id="IPR005399">
    <property type="entry name" value="K_chnl_volt-dep_bsu_KCNAB-rel"/>
</dbReference>
<evidence type="ECO:0000256" key="3">
    <source>
        <dbReference type="ARBA" id="ARBA00006515"/>
    </source>
</evidence>